<dbReference type="InterPro" id="IPR011095">
    <property type="entry name" value="Dala_Dala_lig_C"/>
</dbReference>
<accession>A0A5N7CQM5</accession>
<dbReference type="EMBL" id="ML735217">
    <property type="protein sequence ID" value="KAE8395823.1"/>
    <property type="molecule type" value="Genomic_DNA"/>
</dbReference>
<protein>
    <recommendedName>
        <fullName evidence="1">D-alanine--D-alanine ligase C-terminal domain-containing protein</fullName>
    </recommendedName>
</protein>
<dbReference type="Pfam" id="PF07478">
    <property type="entry name" value="Dala_Dala_lig_C"/>
    <property type="match status" value="1"/>
</dbReference>
<dbReference type="AlphaFoldDB" id="A0A5N7CQM5"/>
<proteinExistence type="predicted"/>
<dbReference type="GO" id="GO:0008716">
    <property type="term" value="F:D-alanine-D-alanine ligase activity"/>
    <property type="evidence" value="ECO:0007669"/>
    <property type="project" value="InterPro"/>
</dbReference>
<dbReference type="OrthoDB" id="2013972at2759"/>
<feature type="domain" description="D-alanine--D-alanine ligase C-terminal" evidence="1">
    <location>
        <begin position="17"/>
        <end position="95"/>
    </location>
</feature>
<gene>
    <name evidence="2" type="ORF">BDV23DRAFT_178393</name>
</gene>
<dbReference type="Gene3D" id="3.30.470.20">
    <property type="entry name" value="ATP-grasp fold, B domain"/>
    <property type="match status" value="1"/>
</dbReference>
<evidence type="ECO:0000259" key="1">
    <source>
        <dbReference type="Pfam" id="PF07478"/>
    </source>
</evidence>
<organism evidence="2">
    <name type="scientific">Petromyces alliaceus</name>
    <name type="common">Aspergillus alliaceus</name>
    <dbReference type="NCBI Taxonomy" id="209559"/>
    <lineage>
        <taxon>Eukaryota</taxon>
        <taxon>Fungi</taxon>
        <taxon>Dikarya</taxon>
        <taxon>Ascomycota</taxon>
        <taxon>Pezizomycotina</taxon>
        <taxon>Eurotiomycetes</taxon>
        <taxon>Eurotiomycetidae</taxon>
        <taxon>Eurotiales</taxon>
        <taxon>Aspergillaceae</taxon>
        <taxon>Aspergillus</taxon>
        <taxon>Aspergillus subgen. Circumdati</taxon>
    </lineage>
</organism>
<name>A0A5N7CQM5_PETAA</name>
<dbReference type="Proteomes" id="UP000326877">
    <property type="component" value="Unassembled WGS sequence"/>
</dbReference>
<evidence type="ECO:0000313" key="2">
    <source>
        <dbReference type="EMBL" id="KAE8395823.1"/>
    </source>
</evidence>
<sequence length="121" mass="12998">MTKNSKVGIALGGGQSVAQIKGDMSDREVQRICQAALKAWRVLGCCDCGRVDVRLDSTSVPCVMEASLHPEKSELAAIGRNHGIHYDDLMEMIVQNALNRYAPSDAKITPTRAAGQGSSRL</sequence>
<reference evidence="2" key="1">
    <citation type="submission" date="2019-04" db="EMBL/GenBank/DDBJ databases">
        <title>Friends and foes A comparative genomics studyof 23 Aspergillus species from section Flavi.</title>
        <authorList>
            <consortium name="DOE Joint Genome Institute"/>
            <person name="Kjaerbolling I."/>
            <person name="Vesth T."/>
            <person name="Frisvad J.C."/>
            <person name="Nybo J.L."/>
            <person name="Theobald S."/>
            <person name="Kildgaard S."/>
            <person name="Isbrandt T."/>
            <person name="Kuo A."/>
            <person name="Sato A."/>
            <person name="Lyhne E.K."/>
            <person name="Kogle M.E."/>
            <person name="Wiebenga A."/>
            <person name="Kun R.S."/>
            <person name="Lubbers R.J."/>
            <person name="Makela M.R."/>
            <person name="Barry K."/>
            <person name="Chovatia M."/>
            <person name="Clum A."/>
            <person name="Daum C."/>
            <person name="Haridas S."/>
            <person name="He G."/>
            <person name="LaButti K."/>
            <person name="Lipzen A."/>
            <person name="Mondo S."/>
            <person name="Riley R."/>
            <person name="Salamov A."/>
            <person name="Simmons B.A."/>
            <person name="Magnuson J.K."/>
            <person name="Henrissat B."/>
            <person name="Mortensen U.H."/>
            <person name="Larsen T.O."/>
            <person name="Devries R.P."/>
            <person name="Grigoriev I.V."/>
            <person name="Machida M."/>
            <person name="Baker S.E."/>
            <person name="Andersen M.R."/>
        </authorList>
    </citation>
    <scope>NUCLEOTIDE SEQUENCE [LARGE SCALE GENOMIC DNA]</scope>
    <source>
        <strain evidence="2">IBT 14317</strain>
    </source>
</reference>
<dbReference type="SUPFAM" id="SSF56059">
    <property type="entry name" value="Glutathione synthetase ATP-binding domain-like"/>
    <property type="match status" value="1"/>
</dbReference>